<keyword evidence="2" id="KW-1185">Reference proteome</keyword>
<dbReference type="EMBL" id="JWZT01005579">
    <property type="protein sequence ID" value="KII60510.1"/>
    <property type="molecule type" value="Genomic_DNA"/>
</dbReference>
<gene>
    <name evidence="1" type="ORF">RF11_05584</name>
</gene>
<organism evidence="1 2">
    <name type="scientific">Thelohanellus kitauei</name>
    <name type="common">Myxosporean</name>
    <dbReference type="NCBI Taxonomy" id="669202"/>
    <lineage>
        <taxon>Eukaryota</taxon>
        <taxon>Metazoa</taxon>
        <taxon>Cnidaria</taxon>
        <taxon>Myxozoa</taxon>
        <taxon>Myxosporea</taxon>
        <taxon>Bivalvulida</taxon>
        <taxon>Platysporina</taxon>
        <taxon>Myxobolidae</taxon>
        <taxon>Thelohanellus</taxon>
    </lineage>
</organism>
<dbReference type="AlphaFoldDB" id="A0A0C2M0G6"/>
<sequence length="198" mass="22909">MWLSSLHKYEAIHFKKRSYSSHNGIFNEDFNWTIQKYSMKFNQTSHKGIRKSNEMSIPPIRQMIIENFLINLFEKIGKGYVEMLGVSKNADNSSLYFLKYGPCLYSYRTHISNHGFLVSNPDITIIKCHDPESRIYSTLYYTNQVVNELFKPMMWSEEVVLAQALEAIRVVDPGVNATKFTLDFQAISAVATTQLNTE</sequence>
<evidence type="ECO:0000313" key="2">
    <source>
        <dbReference type="Proteomes" id="UP000031668"/>
    </source>
</evidence>
<evidence type="ECO:0000313" key="1">
    <source>
        <dbReference type="EMBL" id="KII60510.1"/>
    </source>
</evidence>
<protein>
    <submittedName>
        <fullName evidence="1">Uncharacterized protein</fullName>
    </submittedName>
</protein>
<proteinExistence type="predicted"/>
<comment type="caution">
    <text evidence="1">The sequence shown here is derived from an EMBL/GenBank/DDBJ whole genome shotgun (WGS) entry which is preliminary data.</text>
</comment>
<reference evidence="1 2" key="1">
    <citation type="journal article" date="2014" name="Genome Biol. Evol.">
        <title>The genome of the myxosporean Thelohanellus kitauei shows adaptations to nutrient acquisition within its fish host.</title>
        <authorList>
            <person name="Yang Y."/>
            <person name="Xiong J."/>
            <person name="Zhou Z."/>
            <person name="Huo F."/>
            <person name="Miao W."/>
            <person name="Ran C."/>
            <person name="Liu Y."/>
            <person name="Zhang J."/>
            <person name="Feng J."/>
            <person name="Wang M."/>
            <person name="Wang M."/>
            <person name="Wang L."/>
            <person name="Yao B."/>
        </authorList>
    </citation>
    <scope>NUCLEOTIDE SEQUENCE [LARGE SCALE GENOMIC DNA]</scope>
    <source>
        <strain evidence="1">Wuqing</strain>
    </source>
</reference>
<accession>A0A0C2M0G6</accession>
<dbReference type="Proteomes" id="UP000031668">
    <property type="component" value="Unassembled WGS sequence"/>
</dbReference>
<name>A0A0C2M0G6_THEKT</name>